<evidence type="ECO:0000313" key="1">
    <source>
        <dbReference type="EMBL" id="MEQ2256486.1"/>
    </source>
</evidence>
<name>A0ABV0VGT8_9TELE</name>
<accession>A0ABV0VGT8</accession>
<proteinExistence type="predicted"/>
<protein>
    <submittedName>
        <fullName evidence="1">Uncharacterized protein</fullName>
    </submittedName>
</protein>
<dbReference type="EMBL" id="JAHRIQ010107212">
    <property type="protein sequence ID" value="MEQ2256486.1"/>
    <property type="molecule type" value="Genomic_DNA"/>
</dbReference>
<sequence>MRVGDTANMGKKVPGSDETKMYLLVCVAENTLNIPAIKQRTVVAASCCGDAFLPQGQRSWSELKGGWMKLNPGQSLKKPVGGCRRMKTGVEVHLPAGQLP</sequence>
<comment type="caution">
    <text evidence="1">The sequence shown here is derived from an EMBL/GenBank/DDBJ whole genome shotgun (WGS) entry which is preliminary data.</text>
</comment>
<evidence type="ECO:0000313" key="2">
    <source>
        <dbReference type="Proteomes" id="UP001482620"/>
    </source>
</evidence>
<keyword evidence="2" id="KW-1185">Reference proteome</keyword>
<organism evidence="1 2">
    <name type="scientific">Ilyodon furcidens</name>
    <name type="common">goldbreast splitfin</name>
    <dbReference type="NCBI Taxonomy" id="33524"/>
    <lineage>
        <taxon>Eukaryota</taxon>
        <taxon>Metazoa</taxon>
        <taxon>Chordata</taxon>
        <taxon>Craniata</taxon>
        <taxon>Vertebrata</taxon>
        <taxon>Euteleostomi</taxon>
        <taxon>Actinopterygii</taxon>
        <taxon>Neopterygii</taxon>
        <taxon>Teleostei</taxon>
        <taxon>Neoteleostei</taxon>
        <taxon>Acanthomorphata</taxon>
        <taxon>Ovalentaria</taxon>
        <taxon>Atherinomorphae</taxon>
        <taxon>Cyprinodontiformes</taxon>
        <taxon>Goodeidae</taxon>
        <taxon>Ilyodon</taxon>
    </lineage>
</organism>
<gene>
    <name evidence="1" type="ORF">ILYODFUR_024663</name>
</gene>
<reference evidence="1 2" key="1">
    <citation type="submission" date="2021-06" db="EMBL/GenBank/DDBJ databases">
        <authorList>
            <person name="Palmer J.M."/>
        </authorList>
    </citation>
    <scope>NUCLEOTIDE SEQUENCE [LARGE SCALE GENOMIC DNA]</scope>
    <source>
        <strain evidence="2">if_2019</strain>
        <tissue evidence="1">Muscle</tissue>
    </source>
</reference>
<dbReference type="Proteomes" id="UP001482620">
    <property type="component" value="Unassembled WGS sequence"/>
</dbReference>